<organism evidence="3 4">
    <name type="scientific">Bosea thiooxidans</name>
    <dbReference type="NCBI Taxonomy" id="53254"/>
    <lineage>
        <taxon>Bacteria</taxon>
        <taxon>Pseudomonadati</taxon>
        <taxon>Pseudomonadota</taxon>
        <taxon>Alphaproteobacteria</taxon>
        <taxon>Hyphomicrobiales</taxon>
        <taxon>Boseaceae</taxon>
        <taxon>Bosea</taxon>
    </lineage>
</organism>
<feature type="compositionally biased region" description="Basic and acidic residues" evidence="1">
    <location>
        <begin position="10"/>
        <end position="30"/>
    </location>
</feature>
<name>A0A1T5FMH4_9HYPH</name>
<evidence type="ECO:0000259" key="2">
    <source>
        <dbReference type="Pfam" id="PF10546"/>
    </source>
</evidence>
<dbReference type="AlphaFoldDB" id="A0A1T5FMH4"/>
<protein>
    <submittedName>
        <fullName evidence="3">p63C domain-containing protein</fullName>
    </submittedName>
</protein>
<sequence length="345" mass="38963">MEDEVSPASEKARKAAEARWAKRAEDRPEESTLTAEEAAEVDIEVISEAGGLPVAVHRGELDIIGMAVPCYVLNNGVRVIGRTSATEVLTGIKGGGALEKYIAVRALEPFIPKDLVLERMVPFRLPEVDGLEKAVKGLPADLFIDVCQGFVSALEHHFRRDSPHPKLTARQQQMAMQASLFLSACAKIGLEALIDEATGYQYEREADALQVKLAAFLDGEMRKWEKTFPDELWQEFGRLTGWKGQLSKRPKYWGKLVMDLIYEKLDPDVAKWLKEHAPTPRYGQNYHQWLSGQYGLKKLTEHIWMVIGMARTCETMRDLRDKVNALYGSEPVQLRLYLPRPDRQS</sequence>
<dbReference type="InterPro" id="IPR018874">
    <property type="entry name" value="Phage_Mx8_p63_C"/>
</dbReference>
<dbReference type="EMBL" id="FUYX01000009">
    <property type="protein sequence ID" value="SKB97288.1"/>
    <property type="molecule type" value="Genomic_DNA"/>
</dbReference>
<evidence type="ECO:0000313" key="3">
    <source>
        <dbReference type="EMBL" id="SKB97288.1"/>
    </source>
</evidence>
<reference evidence="3 4" key="1">
    <citation type="submission" date="2017-02" db="EMBL/GenBank/DDBJ databases">
        <authorList>
            <person name="Peterson S.W."/>
        </authorList>
    </citation>
    <scope>NUCLEOTIDE SEQUENCE [LARGE SCALE GENOMIC DNA]</scope>
    <source>
        <strain evidence="3 4">DSM 9653</strain>
    </source>
</reference>
<dbReference type="RefSeq" id="WP_244555615.1">
    <property type="nucleotide sequence ID" value="NZ_FUYX01000009.1"/>
</dbReference>
<evidence type="ECO:0000313" key="4">
    <source>
        <dbReference type="Proteomes" id="UP000190130"/>
    </source>
</evidence>
<proteinExistence type="predicted"/>
<feature type="region of interest" description="Disordered" evidence="1">
    <location>
        <begin position="1"/>
        <end position="35"/>
    </location>
</feature>
<accession>A0A1T5FMH4</accession>
<feature type="domain" description="Bacteriophage Mx8 p63 C-terminal" evidence="2">
    <location>
        <begin position="213"/>
        <end position="299"/>
    </location>
</feature>
<gene>
    <name evidence="3" type="ORF">SAMN05660750_03357</name>
</gene>
<evidence type="ECO:0000256" key="1">
    <source>
        <dbReference type="SAM" id="MobiDB-lite"/>
    </source>
</evidence>
<dbReference type="Pfam" id="PF10546">
    <property type="entry name" value="P63C"/>
    <property type="match status" value="1"/>
</dbReference>
<dbReference type="Proteomes" id="UP000190130">
    <property type="component" value="Unassembled WGS sequence"/>
</dbReference>